<evidence type="ECO:0000313" key="2">
    <source>
        <dbReference type="EMBL" id="SUA40697.1"/>
    </source>
</evidence>
<feature type="region of interest" description="Disordered" evidence="1">
    <location>
        <begin position="308"/>
        <end position="368"/>
    </location>
</feature>
<dbReference type="AlphaFoldDB" id="A0A378WJ00"/>
<dbReference type="Proteomes" id="UP000255082">
    <property type="component" value="Unassembled WGS sequence"/>
</dbReference>
<reference evidence="2 3" key="1">
    <citation type="submission" date="2018-06" db="EMBL/GenBank/DDBJ databases">
        <authorList>
            <consortium name="Pathogen Informatics"/>
            <person name="Doyle S."/>
        </authorList>
    </citation>
    <scope>NUCLEOTIDE SEQUENCE [LARGE SCALE GENOMIC DNA]</scope>
    <source>
        <strain evidence="2 3">NCTC13184</strain>
    </source>
</reference>
<feature type="compositionally biased region" description="Basic residues" evidence="1">
    <location>
        <begin position="157"/>
        <end position="168"/>
    </location>
</feature>
<feature type="region of interest" description="Disordered" evidence="1">
    <location>
        <begin position="143"/>
        <end position="176"/>
    </location>
</feature>
<organism evidence="2 3">
    <name type="scientific">Nocardia africana</name>
    <dbReference type="NCBI Taxonomy" id="134964"/>
    <lineage>
        <taxon>Bacteria</taxon>
        <taxon>Bacillati</taxon>
        <taxon>Actinomycetota</taxon>
        <taxon>Actinomycetes</taxon>
        <taxon>Mycobacteriales</taxon>
        <taxon>Nocardiaceae</taxon>
        <taxon>Nocardia</taxon>
    </lineage>
</organism>
<protein>
    <submittedName>
        <fullName evidence="2">Uncharacterized protein</fullName>
    </submittedName>
</protein>
<evidence type="ECO:0000313" key="3">
    <source>
        <dbReference type="Proteomes" id="UP000255082"/>
    </source>
</evidence>
<accession>A0A378WJ00</accession>
<name>A0A378WJ00_9NOCA</name>
<feature type="compositionally biased region" description="Polar residues" evidence="1">
    <location>
        <begin position="358"/>
        <end position="368"/>
    </location>
</feature>
<sequence>MSGIDDARGDIRTAMLAAMQGATSLATILNASGREGRDVATFIARQRRDEEIHQRRLRVEDDKRQFQSERHDLNIEKGRAEINNTVAEGVRKVLLDQARGIEIVNRVENADAENGRKAEIDAKRLEQIQASIDNDKRIADAKVDTAQGQTRINQRDLRRRNRETRRRIGRDDAEHDQRMAAATARLGWGEAKHNAEMAEIYQRMYNRSRRWGLSEQLARSDSAAAAGMRTASAFAAAYSTREWGDRERQNAADFAERAAEDGVSPGDLVEFVHAAANDANTNTGAFADGDTGPVPPEQELAEQLVVAADDARRDPEEPTPPSRDQQIRDTLDAAGLTDQRSSPAATTDLDPPLDTGPAVTTGTDLGPE</sequence>
<proteinExistence type="predicted"/>
<dbReference type="EMBL" id="UGRU01000001">
    <property type="protein sequence ID" value="SUA40697.1"/>
    <property type="molecule type" value="Genomic_DNA"/>
</dbReference>
<gene>
    <name evidence="2" type="ORF">NCTC13184_00018</name>
</gene>
<evidence type="ECO:0000256" key="1">
    <source>
        <dbReference type="SAM" id="MobiDB-lite"/>
    </source>
</evidence>